<comment type="caution">
    <text evidence="3">The sequence shown here is derived from an EMBL/GenBank/DDBJ whole genome shotgun (WGS) entry which is preliminary data.</text>
</comment>
<dbReference type="CDD" id="cd00067">
    <property type="entry name" value="GAL4"/>
    <property type="match status" value="1"/>
</dbReference>
<accession>A0A8H4XN31</accession>
<proteinExistence type="predicted"/>
<name>A0A8H4XN31_9HYPO</name>
<evidence type="ECO:0000313" key="3">
    <source>
        <dbReference type="EMBL" id="KAF4980781.1"/>
    </source>
</evidence>
<reference evidence="3" key="2">
    <citation type="submission" date="2020-05" db="EMBL/GenBank/DDBJ databases">
        <authorList>
            <person name="Kim H.-S."/>
            <person name="Proctor R.H."/>
            <person name="Brown D.W."/>
        </authorList>
    </citation>
    <scope>NUCLEOTIDE SEQUENCE</scope>
    <source>
        <strain evidence="3">NRRL 22465</strain>
    </source>
</reference>
<dbReference type="PANTHER" id="PTHR38111">
    <property type="entry name" value="ZN(2)-C6 FUNGAL-TYPE DOMAIN-CONTAINING PROTEIN-RELATED"/>
    <property type="match status" value="1"/>
</dbReference>
<evidence type="ECO:0000313" key="4">
    <source>
        <dbReference type="Proteomes" id="UP000635477"/>
    </source>
</evidence>
<keyword evidence="1" id="KW-0539">Nucleus</keyword>
<dbReference type="Proteomes" id="UP000635477">
    <property type="component" value="Unassembled WGS sequence"/>
</dbReference>
<dbReference type="InterPro" id="IPR036864">
    <property type="entry name" value="Zn2-C6_fun-type_DNA-bd_sf"/>
</dbReference>
<gene>
    <name evidence="3" type="ORF">FZEAL_3295</name>
</gene>
<dbReference type="Pfam" id="PF00172">
    <property type="entry name" value="Zn_clus"/>
    <property type="match status" value="1"/>
</dbReference>
<protein>
    <recommendedName>
        <fullName evidence="2">Zn(2)-C6 fungal-type domain-containing protein</fullName>
    </recommendedName>
</protein>
<dbReference type="PANTHER" id="PTHR38111:SF11">
    <property type="entry name" value="TRANSCRIPTION FACTOR DOMAIN-CONTAINING PROTEIN-RELATED"/>
    <property type="match status" value="1"/>
</dbReference>
<evidence type="ECO:0000259" key="2">
    <source>
        <dbReference type="PROSITE" id="PS50048"/>
    </source>
</evidence>
<dbReference type="AlphaFoldDB" id="A0A8H4XN31"/>
<dbReference type="Gene3D" id="4.10.240.10">
    <property type="entry name" value="Zn(2)-C6 fungal-type DNA-binding domain"/>
    <property type="match status" value="1"/>
</dbReference>
<dbReference type="GO" id="GO:0000981">
    <property type="term" value="F:DNA-binding transcription factor activity, RNA polymerase II-specific"/>
    <property type="evidence" value="ECO:0007669"/>
    <property type="project" value="InterPro"/>
</dbReference>
<dbReference type="SUPFAM" id="SSF57701">
    <property type="entry name" value="Zn2/Cys6 DNA-binding domain"/>
    <property type="match status" value="1"/>
</dbReference>
<reference evidence="3" key="1">
    <citation type="journal article" date="2020" name="BMC Genomics">
        <title>Correction to: Identification and distribution of gene clusters required for synthesis of sphingolipid metabolism inhibitors in diverse species of the filamentous fungus Fusarium.</title>
        <authorList>
            <person name="Kim H.S."/>
            <person name="Lohmar J.M."/>
            <person name="Busman M."/>
            <person name="Brown D.W."/>
            <person name="Naumann T.A."/>
            <person name="Divon H.H."/>
            <person name="Lysoe E."/>
            <person name="Uhlig S."/>
            <person name="Proctor R.H."/>
        </authorList>
    </citation>
    <scope>NUCLEOTIDE SEQUENCE</scope>
    <source>
        <strain evidence="3">NRRL 22465</strain>
    </source>
</reference>
<dbReference type="EMBL" id="JABEYC010000208">
    <property type="protein sequence ID" value="KAF4980781.1"/>
    <property type="molecule type" value="Genomic_DNA"/>
</dbReference>
<feature type="domain" description="Zn(2)-C6 fungal-type" evidence="2">
    <location>
        <begin position="9"/>
        <end position="38"/>
    </location>
</feature>
<dbReference type="PROSITE" id="PS50048">
    <property type="entry name" value="ZN2_CY6_FUNGAL_2"/>
    <property type="match status" value="1"/>
</dbReference>
<keyword evidence="4" id="KW-1185">Reference proteome</keyword>
<sequence>MAGAPSSKGCRGCLKQKKKCDQLKPSCSRCARLKIQCVGAGKQKYKFKAFQPGTCQDPQETYSQTLDVVGMPSKPRLTVQITLPPTPSNDSSLLAGRFVAALGAADLRYSLVCYGDFLEYIPQRLGESDALDASVKALLCALPYHYNGQMPSDALVYYIEALKALRLCLSCTDKKLVPETLSAIYMIMICQGWIGQPDDHATSHGEVLAHLASSAVVQNWKETFELRLLETLFVPLILEAMVNPAITLEPWFMLIDSYISQKTFFKSQRFHVTCLEGQHLVRMPMFFHNPLSHLAEIESTYRDMYSEQPGLSKYLAELERLMAEYQPDFPQIRWMQQAVWLKSWHRFLLGQLSGSNSSEASWDGKEPLNISMVNCKAAFGPSGSCMFA</sequence>
<organism evidence="3 4">
    <name type="scientific">Fusarium zealandicum</name>
    <dbReference type="NCBI Taxonomy" id="1053134"/>
    <lineage>
        <taxon>Eukaryota</taxon>
        <taxon>Fungi</taxon>
        <taxon>Dikarya</taxon>
        <taxon>Ascomycota</taxon>
        <taxon>Pezizomycotina</taxon>
        <taxon>Sordariomycetes</taxon>
        <taxon>Hypocreomycetidae</taxon>
        <taxon>Hypocreales</taxon>
        <taxon>Nectriaceae</taxon>
        <taxon>Fusarium</taxon>
        <taxon>Fusarium staphyleae species complex</taxon>
    </lineage>
</organism>
<dbReference type="InterPro" id="IPR053178">
    <property type="entry name" value="Osmoadaptation_assoc"/>
</dbReference>
<dbReference type="SMART" id="SM00066">
    <property type="entry name" value="GAL4"/>
    <property type="match status" value="1"/>
</dbReference>
<dbReference type="InterPro" id="IPR001138">
    <property type="entry name" value="Zn2Cys6_DnaBD"/>
</dbReference>
<dbReference type="OrthoDB" id="4314040at2759"/>
<evidence type="ECO:0000256" key="1">
    <source>
        <dbReference type="ARBA" id="ARBA00023242"/>
    </source>
</evidence>
<dbReference type="GO" id="GO:0008270">
    <property type="term" value="F:zinc ion binding"/>
    <property type="evidence" value="ECO:0007669"/>
    <property type="project" value="InterPro"/>
</dbReference>